<proteinExistence type="inferred from homology"/>
<dbReference type="EMBL" id="JACLAU010000029">
    <property type="protein sequence ID" value="MBC2652906.1"/>
    <property type="molecule type" value="Genomic_DNA"/>
</dbReference>
<dbReference type="Pfam" id="PF00672">
    <property type="entry name" value="HAMP"/>
    <property type="match status" value="1"/>
</dbReference>
<dbReference type="CDD" id="cd06225">
    <property type="entry name" value="HAMP"/>
    <property type="match status" value="1"/>
</dbReference>
<feature type="domain" description="HAMP" evidence="7">
    <location>
        <begin position="272"/>
        <end position="324"/>
    </location>
</feature>
<dbReference type="GO" id="GO:0004888">
    <property type="term" value="F:transmembrane signaling receptor activity"/>
    <property type="evidence" value="ECO:0007669"/>
    <property type="project" value="InterPro"/>
</dbReference>
<dbReference type="GO" id="GO:0006935">
    <property type="term" value="P:chemotaxis"/>
    <property type="evidence" value="ECO:0007669"/>
    <property type="project" value="UniProtKB-KW"/>
</dbReference>
<dbReference type="Proteomes" id="UP000520156">
    <property type="component" value="Unassembled WGS sequence"/>
</dbReference>
<keyword evidence="5" id="KW-0472">Membrane</keyword>
<evidence type="ECO:0000259" key="6">
    <source>
        <dbReference type="PROSITE" id="PS50111"/>
    </source>
</evidence>
<dbReference type="SMART" id="SM00304">
    <property type="entry name" value="HAMP"/>
    <property type="match status" value="2"/>
</dbReference>
<dbReference type="RefSeq" id="WP_185684296.1">
    <property type="nucleotide sequence ID" value="NZ_JACLAU010000029.1"/>
</dbReference>
<dbReference type="SUPFAM" id="SSF58104">
    <property type="entry name" value="Methyl-accepting chemotaxis protein (MCP) signaling domain"/>
    <property type="match status" value="1"/>
</dbReference>
<sequence length="626" mass="66007">MFRQKIATRFIVAFAVMLAAISGLGVFAIQRIGAVNDISHDLRSTWLPGSQSLGDIHTYLSQYRIKEGENLEAASPEARARTTKLVRNARAVVESAIADYKSHIVTPEQRKAFEAFAASWQTYAATSDRIIAQNETGDPEALAAYDGEALDQFYAVEDSVLTLIDINQKGAAAVSKDADAIFEHSRTVTLAVMGASLVLAIVLLVFLMHSVARPIRRMSDAVSRVIDGDLDVVVPGAQRSDEIGSLARALDGFKDLFAADHRRALAEQERAREVQVTIDAIGGGLAALAAGNLTHRVPENGAGALGKLHTDYNAAVAALTDVLLQIVSGCNTIKLGTEEIAAASLDLSRRTEHQAASLAETSRTLNEFSGSVKITADNARQTSTRLSVARDIAGKVEDIARQAAVAMRNIEGSSRQMAEIVNLIDGIAFQTNLLALNAGVEAARAGEAGKGFAVVANEVRALAQRSADAARDIRELITTSTGQVASGVSLVESSGDALKQIVGEVSSVSGLVEEIAEAAGKQAAGIGEITGMVTAMDEFTQQNAAMVEESSAGTRNLSQETQLLFERLSNFRLGDAVEAHRPSRSAPPVTAPLPRAAPLAAPAAAPATAFDGSAALKLDDSDWAEF</sequence>
<dbReference type="PROSITE" id="PS50885">
    <property type="entry name" value="HAMP"/>
    <property type="match status" value="2"/>
</dbReference>
<dbReference type="Pfam" id="PF12729">
    <property type="entry name" value="4HB_MCP_1"/>
    <property type="match status" value="1"/>
</dbReference>
<feature type="domain" description="Methyl-accepting transducer" evidence="6">
    <location>
        <begin position="329"/>
        <end position="558"/>
    </location>
</feature>
<dbReference type="PANTHER" id="PTHR43531:SF11">
    <property type="entry name" value="METHYL-ACCEPTING CHEMOTAXIS PROTEIN 3"/>
    <property type="match status" value="1"/>
</dbReference>
<comment type="similarity">
    <text evidence="3">Belongs to the methyl-accepting chemotaxis (MCP) protein family.</text>
</comment>
<protein>
    <submittedName>
        <fullName evidence="8">MCP four helix bundle domain-containing protein</fullName>
    </submittedName>
</protein>
<dbReference type="InterPro" id="IPR051310">
    <property type="entry name" value="MCP_chemotaxis"/>
</dbReference>
<dbReference type="PANTHER" id="PTHR43531">
    <property type="entry name" value="PROTEIN ICFG"/>
    <property type="match status" value="1"/>
</dbReference>
<keyword evidence="9" id="KW-1185">Reference proteome</keyword>
<keyword evidence="5" id="KW-1133">Transmembrane helix</keyword>
<evidence type="ECO:0000256" key="2">
    <source>
        <dbReference type="ARBA" id="ARBA00022500"/>
    </source>
</evidence>
<dbReference type="AlphaFoldDB" id="A0A7X1F9N1"/>
<dbReference type="PROSITE" id="PS50111">
    <property type="entry name" value="CHEMOTAXIS_TRANSDUC_2"/>
    <property type="match status" value="1"/>
</dbReference>
<dbReference type="InterPro" id="IPR004089">
    <property type="entry name" value="MCPsignal_dom"/>
</dbReference>
<dbReference type="InterPro" id="IPR024478">
    <property type="entry name" value="HlyB_4HB_MCP"/>
</dbReference>
<keyword evidence="5" id="KW-0812">Transmembrane</keyword>
<dbReference type="FunFam" id="1.10.287.950:FF:000001">
    <property type="entry name" value="Methyl-accepting chemotaxis sensory transducer"/>
    <property type="match status" value="1"/>
</dbReference>
<organism evidence="8 9">
    <name type="scientific">Novosphingobium aerophilum</name>
    <dbReference type="NCBI Taxonomy" id="2839843"/>
    <lineage>
        <taxon>Bacteria</taxon>
        <taxon>Pseudomonadati</taxon>
        <taxon>Pseudomonadota</taxon>
        <taxon>Alphaproteobacteria</taxon>
        <taxon>Sphingomonadales</taxon>
        <taxon>Sphingomonadaceae</taxon>
        <taxon>Novosphingobium</taxon>
    </lineage>
</organism>
<dbReference type="InterPro" id="IPR004090">
    <property type="entry name" value="Chemotax_Me-accpt_rcpt"/>
</dbReference>
<evidence type="ECO:0000256" key="1">
    <source>
        <dbReference type="ARBA" id="ARBA00004370"/>
    </source>
</evidence>
<evidence type="ECO:0000256" key="5">
    <source>
        <dbReference type="SAM" id="Phobius"/>
    </source>
</evidence>
<dbReference type="GO" id="GO:0007165">
    <property type="term" value="P:signal transduction"/>
    <property type="evidence" value="ECO:0007669"/>
    <property type="project" value="UniProtKB-KW"/>
</dbReference>
<reference evidence="8 9" key="1">
    <citation type="submission" date="2020-08" db="EMBL/GenBank/DDBJ databases">
        <title>The genome sequence of Novosphingobium flavum 4Y4.</title>
        <authorList>
            <person name="Liu Y."/>
        </authorList>
    </citation>
    <scope>NUCLEOTIDE SEQUENCE [LARGE SCALE GENOMIC DNA]</scope>
    <source>
        <strain evidence="8 9">4Y4</strain>
    </source>
</reference>
<evidence type="ECO:0000313" key="9">
    <source>
        <dbReference type="Proteomes" id="UP000520156"/>
    </source>
</evidence>
<comment type="caution">
    <text evidence="8">The sequence shown here is derived from an EMBL/GenBank/DDBJ whole genome shotgun (WGS) entry which is preliminary data.</text>
</comment>
<dbReference type="Gene3D" id="6.10.340.10">
    <property type="match status" value="1"/>
</dbReference>
<keyword evidence="4" id="KW-0807">Transducer</keyword>
<dbReference type="CDD" id="cd11386">
    <property type="entry name" value="MCP_signal"/>
    <property type="match status" value="1"/>
</dbReference>
<dbReference type="PRINTS" id="PR00260">
    <property type="entry name" value="CHEMTRNSDUCR"/>
</dbReference>
<name>A0A7X1F9N1_9SPHN</name>
<dbReference type="Gene3D" id="1.10.287.950">
    <property type="entry name" value="Methyl-accepting chemotaxis protein"/>
    <property type="match status" value="1"/>
</dbReference>
<dbReference type="Pfam" id="PF00015">
    <property type="entry name" value="MCPsignal"/>
    <property type="match status" value="1"/>
</dbReference>
<evidence type="ECO:0000256" key="4">
    <source>
        <dbReference type="PROSITE-ProRule" id="PRU00284"/>
    </source>
</evidence>
<dbReference type="GO" id="GO:0005886">
    <property type="term" value="C:plasma membrane"/>
    <property type="evidence" value="ECO:0007669"/>
    <property type="project" value="TreeGrafter"/>
</dbReference>
<evidence type="ECO:0000313" key="8">
    <source>
        <dbReference type="EMBL" id="MBC2652906.1"/>
    </source>
</evidence>
<gene>
    <name evidence="8" type="ORF">H7F49_14505</name>
</gene>
<comment type="subcellular location">
    <subcellularLocation>
        <location evidence="1">Membrane</location>
    </subcellularLocation>
</comment>
<evidence type="ECO:0000256" key="3">
    <source>
        <dbReference type="ARBA" id="ARBA00029447"/>
    </source>
</evidence>
<feature type="transmembrane region" description="Helical" evidence="5">
    <location>
        <begin position="188"/>
        <end position="208"/>
    </location>
</feature>
<dbReference type="SMART" id="SM00283">
    <property type="entry name" value="MA"/>
    <property type="match status" value="1"/>
</dbReference>
<feature type="domain" description="HAMP" evidence="7">
    <location>
        <begin position="209"/>
        <end position="262"/>
    </location>
</feature>
<keyword evidence="2" id="KW-0145">Chemotaxis</keyword>
<evidence type="ECO:0000259" key="7">
    <source>
        <dbReference type="PROSITE" id="PS50885"/>
    </source>
</evidence>
<accession>A0A7X1F9N1</accession>
<dbReference type="InterPro" id="IPR003660">
    <property type="entry name" value="HAMP_dom"/>
</dbReference>
<dbReference type="SUPFAM" id="SSF158472">
    <property type="entry name" value="HAMP domain-like"/>
    <property type="match status" value="1"/>
</dbReference>